<keyword evidence="7" id="KW-0472">Membrane</keyword>
<dbReference type="Gene3D" id="3.40.30.10">
    <property type="entry name" value="Glutaredoxin"/>
    <property type="match status" value="1"/>
</dbReference>
<evidence type="ECO:0000256" key="6">
    <source>
        <dbReference type="ARBA" id="ARBA00023128"/>
    </source>
</evidence>
<evidence type="ECO:0000256" key="5">
    <source>
        <dbReference type="ARBA" id="ARBA00023008"/>
    </source>
</evidence>
<evidence type="ECO:0000256" key="8">
    <source>
        <dbReference type="PIRNR" id="PIRNR037736"/>
    </source>
</evidence>
<keyword evidence="3" id="KW-0479">Metal-binding</keyword>
<reference evidence="9 10" key="1">
    <citation type="submission" date="2023-04" db="EMBL/GenBank/DDBJ databases">
        <title>Genome of Basidiobolus ranarum AG-B5.</title>
        <authorList>
            <person name="Stajich J.E."/>
            <person name="Carter-House D."/>
            <person name="Gryganskyi A."/>
        </authorList>
    </citation>
    <scope>NUCLEOTIDE SEQUENCE [LARGE SCALE GENOMIC DNA]</scope>
    <source>
        <strain evidence="9 10">AG-B5</strain>
    </source>
</reference>
<keyword evidence="4 8" id="KW-0999">Mitochondrion inner membrane</keyword>
<comment type="similarity">
    <text evidence="2 8">Belongs to the SCO1/2 family.</text>
</comment>
<dbReference type="PANTHER" id="PTHR12151">
    <property type="entry name" value="ELECTRON TRANSPORT PROTIN SCO1/SENC FAMILY MEMBER"/>
    <property type="match status" value="1"/>
</dbReference>
<keyword evidence="6 8" id="KW-0496">Mitochondrion</keyword>
<proteinExistence type="inferred from homology"/>
<accession>A0ABR2WK76</accession>
<comment type="subcellular location">
    <subcellularLocation>
        <location evidence="1 8">Mitochondrion inner membrane</location>
    </subcellularLocation>
</comment>
<name>A0ABR2WK76_9FUNG</name>
<dbReference type="InterPro" id="IPR036249">
    <property type="entry name" value="Thioredoxin-like_sf"/>
</dbReference>
<dbReference type="CDD" id="cd02968">
    <property type="entry name" value="SCO"/>
    <property type="match status" value="1"/>
</dbReference>
<dbReference type="InterPro" id="IPR017276">
    <property type="entry name" value="Synth_of_cyt-c-oxidase_Sco1/2"/>
</dbReference>
<gene>
    <name evidence="9" type="primary">SCO1</name>
    <name evidence="9" type="ORF">K7432_012892</name>
</gene>
<dbReference type="Pfam" id="PF02630">
    <property type="entry name" value="SCO1-SenC"/>
    <property type="match status" value="1"/>
</dbReference>
<evidence type="ECO:0000256" key="3">
    <source>
        <dbReference type="ARBA" id="ARBA00022723"/>
    </source>
</evidence>
<dbReference type="PANTHER" id="PTHR12151:SF5">
    <property type="entry name" value="AT19154P"/>
    <property type="match status" value="1"/>
</dbReference>
<evidence type="ECO:0000313" key="10">
    <source>
        <dbReference type="Proteomes" id="UP001479436"/>
    </source>
</evidence>
<evidence type="ECO:0000313" key="9">
    <source>
        <dbReference type="EMBL" id="KAK9761876.1"/>
    </source>
</evidence>
<comment type="caution">
    <text evidence="9">The sequence shown here is derived from an EMBL/GenBank/DDBJ whole genome shotgun (WGS) entry which is preliminary data.</text>
</comment>
<evidence type="ECO:0000256" key="7">
    <source>
        <dbReference type="ARBA" id="ARBA00023136"/>
    </source>
</evidence>
<dbReference type="SUPFAM" id="SSF52833">
    <property type="entry name" value="Thioredoxin-like"/>
    <property type="match status" value="1"/>
</dbReference>
<sequence>MLAGIKNSFGITKRAANAWNSRVGSVALTSRLQARNPRVLSRFYSVNKETVARDRSTLGTFTWKSAALFLTTGAGLFYYFSLEKAKMKEAQKKVVGENKYYGKPKLGGPFELVDQNGKAVTDQDFAGRYMLVYFGFTHCPDICPDELDKIGEVIDALDADKSVKEEIVPIFITCDPQRDTVDKIKEYVKDFHPKLIGMTGNFDQVKKVAKAYRVYFSMPPNVQEGEDYLVDHSIFFYLMGPDGKFIDCYGKESTAERVTVQIKKHIEEYRSSH</sequence>
<dbReference type="PIRSF" id="PIRSF037736">
    <property type="entry name" value="SCO1"/>
    <property type="match status" value="1"/>
</dbReference>
<evidence type="ECO:0000256" key="2">
    <source>
        <dbReference type="ARBA" id="ARBA00010996"/>
    </source>
</evidence>
<evidence type="ECO:0000256" key="4">
    <source>
        <dbReference type="ARBA" id="ARBA00022792"/>
    </source>
</evidence>
<dbReference type="InterPro" id="IPR003782">
    <property type="entry name" value="SCO1/SenC"/>
</dbReference>
<keyword evidence="10" id="KW-1185">Reference proteome</keyword>
<evidence type="ECO:0000256" key="1">
    <source>
        <dbReference type="ARBA" id="ARBA00004273"/>
    </source>
</evidence>
<organism evidence="9 10">
    <name type="scientific">Basidiobolus ranarum</name>
    <dbReference type="NCBI Taxonomy" id="34480"/>
    <lineage>
        <taxon>Eukaryota</taxon>
        <taxon>Fungi</taxon>
        <taxon>Fungi incertae sedis</taxon>
        <taxon>Zoopagomycota</taxon>
        <taxon>Entomophthoromycotina</taxon>
        <taxon>Basidiobolomycetes</taxon>
        <taxon>Basidiobolales</taxon>
        <taxon>Basidiobolaceae</taxon>
        <taxon>Basidiobolus</taxon>
    </lineage>
</organism>
<protein>
    <submittedName>
        <fullName evidence="9">Cu-binding protein</fullName>
    </submittedName>
</protein>
<keyword evidence="5" id="KW-0186">Copper</keyword>
<dbReference type="Proteomes" id="UP001479436">
    <property type="component" value="Unassembled WGS sequence"/>
</dbReference>
<dbReference type="EMBL" id="JASJQH010001186">
    <property type="protein sequence ID" value="KAK9761876.1"/>
    <property type="molecule type" value="Genomic_DNA"/>
</dbReference>